<proteinExistence type="inferred from homology"/>
<dbReference type="Pfam" id="PF04280">
    <property type="entry name" value="Tim44"/>
    <property type="match status" value="1"/>
</dbReference>
<dbReference type="OrthoDB" id="19619at2759"/>
<dbReference type="EMBL" id="CENE01000006">
    <property type="protein sequence ID" value="CEQ40412.1"/>
    <property type="molecule type" value="Genomic_DNA"/>
</dbReference>
<sequence length="267" mass="30677">MRQVQPSAHLAAGSLLARPSSLLTAAFQAHRTYATANNAQAELQKKQIRMAEKAGRMKQNMAAVAAVPIFANHIRPVKGRVPSTNATWRKYAWADGMNVVYSRWIRLRWRKLLGDGWFKRFEERALVTYQLTNQALATGNYEKMREYAANNVIDSIKAQRTRKLQGLRLSWRLHNVIEQKVVCVRQQEIFKKDENIGQMVVRFVTNQSLEIRDAQGRLVGSGSHENPEAVTEYLIFQRDMWRPDDEWKCVKKGARETDTIVNPADQP</sequence>
<evidence type="ECO:0000256" key="7">
    <source>
        <dbReference type="ARBA" id="ARBA00039448"/>
    </source>
</evidence>
<keyword evidence="11" id="KW-1185">Reference proteome</keyword>
<dbReference type="InterPro" id="IPR007379">
    <property type="entry name" value="Tim44-like_dom"/>
</dbReference>
<evidence type="ECO:0000256" key="1">
    <source>
        <dbReference type="ARBA" id="ARBA00004173"/>
    </source>
</evidence>
<organism evidence="10 11">
    <name type="scientific">Sporidiobolus salmonicolor</name>
    <name type="common">Yeast-like fungus</name>
    <name type="synonym">Sporobolomyces salmonicolor</name>
    <dbReference type="NCBI Taxonomy" id="5005"/>
    <lineage>
        <taxon>Eukaryota</taxon>
        <taxon>Fungi</taxon>
        <taxon>Dikarya</taxon>
        <taxon>Basidiomycota</taxon>
        <taxon>Pucciniomycotina</taxon>
        <taxon>Microbotryomycetes</taxon>
        <taxon>Sporidiobolales</taxon>
        <taxon>Sporidiobolaceae</taxon>
        <taxon>Sporobolomyces</taxon>
    </lineage>
</organism>
<dbReference type="InterPro" id="IPR032710">
    <property type="entry name" value="NTF2-like_dom_sf"/>
</dbReference>
<dbReference type="PANTHER" id="PTHR28554:SF1">
    <property type="entry name" value="LARGE RIBOSOMAL SUBUNIT PROTEIN ML45"/>
    <property type="match status" value="1"/>
</dbReference>
<keyword evidence="4" id="KW-0496">Mitochondrion</keyword>
<evidence type="ECO:0000256" key="2">
    <source>
        <dbReference type="ARBA" id="ARBA00022946"/>
    </source>
</evidence>
<dbReference type="GO" id="GO:1990904">
    <property type="term" value="C:ribonucleoprotein complex"/>
    <property type="evidence" value="ECO:0007669"/>
    <property type="project" value="UniProtKB-KW"/>
</dbReference>
<evidence type="ECO:0000256" key="4">
    <source>
        <dbReference type="ARBA" id="ARBA00023128"/>
    </source>
</evidence>
<keyword evidence="2" id="KW-0809">Transit peptide</keyword>
<evidence type="ECO:0000313" key="10">
    <source>
        <dbReference type="EMBL" id="CEQ40412.1"/>
    </source>
</evidence>
<comment type="subcellular location">
    <subcellularLocation>
        <location evidence="1">Mitochondrion</location>
    </subcellularLocation>
</comment>
<accession>A0A0D6EK72</accession>
<feature type="domain" description="Tim44-like" evidence="9">
    <location>
        <begin position="109"/>
        <end position="254"/>
    </location>
</feature>
<keyword evidence="3" id="KW-0689">Ribosomal protein</keyword>
<dbReference type="SMART" id="SM00978">
    <property type="entry name" value="Tim44"/>
    <property type="match status" value="1"/>
</dbReference>
<evidence type="ECO:0000256" key="6">
    <source>
        <dbReference type="ARBA" id="ARBA00038073"/>
    </source>
</evidence>
<dbReference type="Proteomes" id="UP000243876">
    <property type="component" value="Unassembled WGS sequence"/>
</dbReference>
<comment type="similarity">
    <text evidence="6">Belongs to the mitochondrion-specific ribosomal protein mL45 family.</text>
</comment>
<dbReference type="InterPro" id="IPR051975">
    <property type="entry name" value="mtLSU_mL45"/>
</dbReference>
<dbReference type="GO" id="GO:0005840">
    <property type="term" value="C:ribosome"/>
    <property type="evidence" value="ECO:0007669"/>
    <property type="project" value="UniProtKB-KW"/>
</dbReference>
<dbReference type="PANTHER" id="PTHR28554">
    <property type="entry name" value="39S RIBOSOMAL PROTEIN L45, MITOCHONDRIAL"/>
    <property type="match status" value="1"/>
</dbReference>
<reference evidence="11" key="1">
    <citation type="submission" date="2015-02" db="EMBL/GenBank/DDBJ databases">
        <authorList>
            <person name="Gon?alves P."/>
        </authorList>
    </citation>
    <scope>NUCLEOTIDE SEQUENCE [LARGE SCALE GENOMIC DNA]</scope>
</reference>
<evidence type="ECO:0000256" key="8">
    <source>
        <dbReference type="ARBA" id="ARBA00043031"/>
    </source>
</evidence>
<evidence type="ECO:0000259" key="9">
    <source>
        <dbReference type="SMART" id="SM00978"/>
    </source>
</evidence>
<evidence type="ECO:0000256" key="3">
    <source>
        <dbReference type="ARBA" id="ARBA00022980"/>
    </source>
</evidence>
<keyword evidence="5" id="KW-0687">Ribonucleoprotein</keyword>
<evidence type="ECO:0000256" key="5">
    <source>
        <dbReference type="ARBA" id="ARBA00023274"/>
    </source>
</evidence>
<protein>
    <recommendedName>
        <fullName evidence="7">Large ribosomal subunit protein mL45</fullName>
    </recommendedName>
    <alternativeName>
        <fullName evidence="8">39S ribosomal protein L45, mitochondrial</fullName>
    </alternativeName>
</protein>
<dbReference type="GO" id="GO:0005739">
    <property type="term" value="C:mitochondrion"/>
    <property type="evidence" value="ECO:0007669"/>
    <property type="project" value="UniProtKB-SubCell"/>
</dbReference>
<dbReference type="SUPFAM" id="SSF54427">
    <property type="entry name" value="NTF2-like"/>
    <property type="match status" value="1"/>
</dbReference>
<dbReference type="AlphaFoldDB" id="A0A0D6EK72"/>
<evidence type="ECO:0000313" key="11">
    <source>
        <dbReference type="Proteomes" id="UP000243876"/>
    </source>
</evidence>
<dbReference type="Gene3D" id="3.10.450.240">
    <property type="match status" value="1"/>
</dbReference>
<name>A0A0D6EK72_SPOSA</name>
<gene>
    <name evidence="10" type="primary">SPOSA6832_02019</name>
</gene>